<dbReference type="GO" id="GO:0005829">
    <property type="term" value="C:cytosol"/>
    <property type="evidence" value="ECO:0007669"/>
    <property type="project" value="TreeGrafter"/>
</dbReference>
<evidence type="ECO:0000256" key="1">
    <source>
        <dbReference type="ARBA" id="ARBA00010838"/>
    </source>
</evidence>
<dbReference type="Gene3D" id="3.20.20.80">
    <property type="entry name" value="Glycosidases"/>
    <property type="match status" value="1"/>
</dbReference>
<feature type="chain" id="PRO_5015599549" evidence="5">
    <location>
        <begin position="26"/>
        <end position="446"/>
    </location>
</feature>
<dbReference type="Proteomes" id="UP000244913">
    <property type="component" value="Unassembled WGS sequence"/>
</dbReference>
<evidence type="ECO:0000256" key="2">
    <source>
        <dbReference type="ARBA" id="ARBA00022801"/>
    </source>
</evidence>
<name>A0A2T9J7N0_9CAUL</name>
<keyword evidence="3" id="KW-0326">Glycosidase</keyword>
<gene>
    <name evidence="6" type="ORF">DDF65_16545</name>
</gene>
<dbReference type="EMBL" id="QDKP01000049">
    <property type="protein sequence ID" value="PVM77532.1"/>
    <property type="molecule type" value="Genomic_DNA"/>
</dbReference>
<dbReference type="InterPro" id="IPR017853">
    <property type="entry name" value="GH"/>
</dbReference>
<evidence type="ECO:0000256" key="3">
    <source>
        <dbReference type="ARBA" id="ARBA00023295"/>
    </source>
</evidence>
<evidence type="ECO:0000256" key="4">
    <source>
        <dbReference type="RuleBase" id="RU003690"/>
    </source>
</evidence>
<dbReference type="PRINTS" id="PR00131">
    <property type="entry name" value="GLHYDRLASE1"/>
</dbReference>
<accession>A0A2T9J7N0</accession>
<dbReference type="GO" id="GO:0008422">
    <property type="term" value="F:beta-glucosidase activity"/>
    <property type="evidence" value="ECO:0007669"/>
    <property type="project" value="TreeGrafter"/>
</dbReference>
<evidence type="ECO:0000256" key="5">
    <source>
        <dbReference type="SAM" id="SignalP"/>
    </source>
</evidence>
<protein>
    <submittedName>
        <fullName evidence="6">Beta-glucosidase</fullName>
    </submittedName>
</protein>
<dbReference type="RefSeq" id="WP_116568740.1">
    <property type="nucleotide sequence ID" value="NZ_QDKP01000049.1"/>
</dbReference>
<sequence length="446" mass="48318">MGIDRRSLIGVGAAAAAAAASPAMAKAAKAAKAVNPAFPKGFLWGAATSGHQIEGNNVNADTWLAENVKPTAYAEPSGDACNSFELWPQDLDLVKAMGLNTYRFSLEWSRIEPEPGRFSIAMLDHYKAIIAGCHQRGLTPMLTFNHYTTPRWFAARGGWTAADAPDLFGRFCDRAARHLADGLAYATTLNEPNLPQVIRAAIPPEQLAKLLPLFKASAEAQARAMGSKVFVSGNSIAYDDLDALTARQIAGHRTGRAAIKAVRGDLPVGVSLAIPDDQPLGKNSIRDAMRDKQHKAWLEAARGDDFLGVQNYERSLWDDKGKVEPKSSGDHNLAGAPIFPDSIANAVRYAYSVAKVPIIVTEHGVNTDDDALRARFTLAALGELKKTIDEGVPVKGYLHWSLLDNFEWIFGYKMKYGLVAVDRTTFKRTPKPSSSIYGAVARNNSL</sequence>
<dbReference type="InterPro" id="IPR001360">
    <property type="entry name" value="Glyco_hydro_1"/>
</dbReference>
<reference evidence="6 7" key="1">
    <citation type="submission" date="2018-04" db="EMBL/GenBank/DDBJ databases">
        <title>The genome sequence of Caulobacter sp. 736.</title>
        <authorList>
            <person name="Gao J."/>
            <person name="Sun J."/>
        </authorList>
    </citation>
    <scope>NUCLEOTIDE SEQUENCE [LARGE SCALE GENOMIC DNA]</scope>
    <source>
        <strain evidence="6 7">736</strain>
    </source>
</reference>
<dbReference type="SUPFAM" id="SSF51445">
    <property type="entry name" value="(Trans)glycosidases"/>
    <property type="match status" value="1"/>
</dbReference>
<proteinExistence type="inferred from homology"/>
<comment type="similarity">
    <text evidence="1 4">Belongs to the glycosyl hydrolase 1 family.</text>
</comment>
<organism evidence="6 7">
    <name type="scientific">Caulobacter radicis</name>
    <dbReference type="NCBI Taxonomy" id="2172650"/>
    <lineage>
        <taxon>Bacteria</taxon>
        <taxon>Pseudomonadati</taxon>
        <taxon>Pseudomonadota</taxon>
        <taxon>Alphaproteobacteria</taxon>
        <taxon>Caulobacterales</taxon>
        <taxon>Caulobacteraceae</taxon>
        <taxon>Caulobacter</taxon>
    </lineage>
</organism>
<keyword evidence="2" id="KW-0378">Hydrolase</keyword>
<keyword evidence="7" id="KW-1185">Reference proteome</keyword>
<dbReference type="GO" id="GO:0016052">
    <property type="term" value="P:carbohydrate catabolic process"/>
    <property type="evidence" value="ECO:0007669"/>
    <property type="project" value="TreeGrafter"/>
</dbReference>
<dbReference type="Pfam" id="PF00232">
    <property type="entry name" value="Glyco_hydro_1"/>
    <property type="match status" value="2"/>
</dbReference>
<comment type="caution">
    <text evidence="6">The sequence shown here is derived from an EMBL/GenBank/DDBJ whole genome shotgun (WGS) entry which is preliminary data.</text>
</comment>
<feature type="signal peptide" evidence="5">
    <location>
        <begin position="1"/>
        <end position="25"/>
    </location>
</feature>
<dbReference type="InterPro" id="IPR006311">
    <property type="entry name" value="TAT_signal"/>
</dbReference>
<dbReference type="PANTHER" id="PTHR10353:SF36">
    <property type="entry name" value="LP05116P"/>
    <property type="match status" value="1"/>
</dbReference>
<keyword evidence="5" id="KW-0732">Signal</keyword>
<dbReference type="AlphaFoldDB" id="A0A2T9J7N0"/>
<dbReference type="PANTHER" id="PTHR10353">
    <property type="entry name" value="GLYCOSYL HYDROLASE"/>
    <property type="match status" value="1"/>
</dbReference>
<evidence type="ECO:0000313" key="7">
    <source>
        <dbReference type="Proteomes" id="UP000244913"/>
    </source>
</evidence>
<evidence type="ECO:0000313" key="6">
    <source>
        <dbReference type="EMBL" id="PVM77532.1"/>
    </source>
</evidence>
<dbReference type="PROSITE" id="PS51318">
    <property type="entry name" value="TAT"/>
    <property type="match status" value="1"/>
</dbReference>